<protein>
    <submittedName>
        <fullName evidence="1">Uncharacterized protein</fullName>
    </submittedName>
</protein>
<dbReference type="EMBL" id="REGN01003554">
    <property type="protein sequence ID" value="RNA21979.1"/>
    <property type="molecule type" value="Genomic_DNA"/>
</dbReference>
<accession>A0A3M7REV5</accession>
<keyword evidence="2" id="KW-1185">Reference proteome</keyword>
<organism evidence="1 2">
    <name type="scientific">Brachionus plicatilis</name>
    <name type="common">Marine rotifer</name>
    <name type="synonym">Brachionus muelleri</name>
    <dbReference type="NCBI Taxonomy" id="10195"/>
    <lineage>
        <taxon>Eukaryota</taxon>
        <taxon>Metazoa</taxon>
        <taxon>Spiralia</taxon>
        <taxon>Gnathifera</taxon>
        <taxon>Rotifera</taxon>
        <taxon>Eurotatoria</taxon>
        <taxon>Monogononta</taxon>
        <taxon>Pseudotrocha</taxon>
        <taxon>Ploima</taxon>
        <taxon>Brachionidae</taxon>
        <taxon>Brachionus</taxon>
    </lineage>
</organism>
<proteinExistence type="predicted"/>
<dbReference type="AlphaFoldDB" id="A0A3M7REV5"/>
<dbReference type="Proteomes" id="UP000276133">
    <property type="component" value="Unassembled WGS sequence"/>
</dbReference>
<comment type="caution">
    <text evidence="1">The sequence shown here is derived from an EMBL/GenBank/DDBJ whole genome shotgun (WGS) entry which is preliminary data.</text>
</comment>
<evidence type="ECO:0000313" key="2">
    <source>
        <dbReference type="Proteomes" id="UP000276133"/>
    </source>
</evidence>
<sequence length="131" mass="14948">MWQTRRLSGRRCGRPQVHVRIILESMRPYLVHHKTTKFGIINFTHSVITELLGIMTRVASEPSAFVDDEEITLLDTSSESTLSVCPLMGRIGELFRLLGSFKDNLRLGRHFSASLFTLLCWSLKQARNSSK</sequence>
<gene>
    <name evidence="1" type="ORF">BpHYR1_037170</name>
</gene>
<name>A0A3M7REV5_BRAPC</name>
<evidence type="ECO:0000313" key="1">
    <source>
        <dbReference type="EMBL" id="RNA21979.1"/>
    </source>
</evidence>
<reference evidence="1 2" key="1">
    <citation type="journal article" date="2018" name="Sci. Rep.">
        <title>Genomic signatures of local adaptation to the degree of environmental predictability in rotifers.</title>
        <authorList>
            <person name="Franch-Gras L."/>
            <person name="Hahn C."/>
            <person name="Garcia-Roger E.M."/>
            <person name="Carmona M.J."/>
            <person name="Serra M."/>
            <person name="Gomez A."/>
        </authorList>
    </citation>
    <scope>NUCLEOTIDE SEQUENCE [LARGE SCALE GENOMIC DNA]</scope>
    <source>
        <strain evidence="1">HYR1</strain>
    </source>
</reference>